<dbReference type="GO" id="GO:0070573">
    <property type="term" value="F:metallodipeptidase activity"/>
    <property type="evidence" value="ECO:0007669"/>
    <property type="project" value="TreeGrafter"/>
</dbReference>
<gene>
    <name evidence="1" type="ORF">H8692_10000</name>
</gene>
<dbReference type="RefSeq" id="WP_177270716.1">
    <property type="nucleotide sequence ID" value="NZ_JACRTA010000003.1"/>
</dbReference>
<evidence type="ECO:0000313" key="1">
    <source>
        <dbReference type="EMBL" id="MBC8569088.1"/>
    </source>
</evidence>
<reference evidence="1" key="1">
    <citation type="submission" date="2020-08" db="EMBL/GenBank/DDBJ databases">
        <title>Genome public.</title>
        <authorList>
            <person name="Liu C."/>
            <person name="Sun Q."/>
        </authorList>
    </citation>
    <scope>NUCLEOTIDE SEQUENCE</scope>
    <source>
        <strain evidence="1">NSJ-24</strain>
    </source>
</reference>
<organism evidence="1 2">
    <name type="scientific">Lentihominibacter hominis</name>
    <dbReference type="NCBI Taxonomy" id="2763645"/>
    <lineage>
        <taxon>Bacteria</taxon>
        <taxon>Bacillati</taxon>
        <taxon>Bacillota</taxon>
        <taxon>Clostridia</taxon>
        <taxon>Peptostreptococcales</taxon>
        <taxon>Anaerovoracaceae</taxon>
        <taxon>Lentihominibacter</taxon>
    </lineage>
</organism>
<dbReference type="InterPro" id="IPR001160">
    <property type="entry name" value="Peptidase_M20C"/>
</dbReference>
<protein>
    <submittedName>
        <fullName evidence="1">Uncharacterized protein</fullName>
    </submittedName>
</protein>
<keyword evidence="2" id="KW-1185">Reference proteome</keyword>
<dbReference type="PANTHER" id="PTHR43501">
    <property type="entry name" value="CYTOSOL NON-SPECIFIC DIPEPTIDASE"/>
    <property type="match status" value="1"/>
</dbReference>
<evidence type="ECO:0000313" key="2">
    <source>
        <dbReference type="Proteomes" id="UP000610862"/>
    </source>
</evidence>
<accession>A0A926IAD3</accession>
<dbReference type="GO" id="GO:0006508">
    <property type="term" value="P:proteolysis"/>
    <property type="evidence" value="ECO:0007669"/>
    <property type="project" value="InterPro"/>
</dbReference>
<dbReference type="EMBL" id="JACRTA010000003">
    <property type="protein sequence ID" value="MBC8569088.1"/>
    <property type="molecule type" value="Genomic_DNA"/>
</dbReference>
<dbReference type="GO" id="GO:0005829">
    <property type="term" value="C:cytosol"/>
    <property type="evidence" value="ECO:0007669"/>
    <property type="project" value="TreeGrafter"/>
</dbReference>
<name>A0A926IAD3_9FIRM</name>
<dbReference type="Gene3D" id="3.40.630.10">
    <property type="entry name" value="Zn peptidases"/>
    <property type="match status" value="1"/>
</dbReference>
<sequence length="462" mass="51125">MKRYLLLMIPLILILTLFLGSCSLGEMTRENELKTAMESTYEELDSTFSGDSGKYSLVAEYLKSWANKNDIEITENNKNHMVMINPATDGYKDAQTTVFQCAVKTNDFNNSMQTLSTALTALLGPEKHGKLTLIITENNDGQFTGAESVDSKYYKCDNFINLERSDDIQLYTSGAYEMSSTMTSSIETASPSYSHAYAITMSISGYHDPFDFDRHYPNPIETIGSLLATEKSSGQLFHLASFECESTSSYTPTSATAVVVIDSNDIESFEKKFDKSYNSVKNKLEKLNDNFVYTFTETSMPETVMSSQTSDSIISLMYTLQTGTYLQDEESGEIISASDISSVTTAEGTFKLTMISRSLEENVLSDMSSEFLTTSGLCNISYEASEPQKTWSSDSKKGPAAFLSKALGSEDSIIPATLENSECGVFASKQDLNMVSYRFNVHHSDAALMNIIHFVESLTELS</sequence>
<dbReference type="AlphaFoldDB" id="A0A926IAD3"/>
<dbReference type="PROSITE" id="PS51257">
    <property type="entry name" value="PROKAR_LIPOPROTEIN"/>
    <property type="match status" value="1"/>
</dbReference>
<dbReference type="Proteomes" id="UP000610862">
    <property type="component" value="Unassembled WGS sequence"/>
</dbReference>
<dbReference type="PANTHER" id="PTHR43501:SF1">
    <property type="entry name" value="CYTOSOL NON-SPECIFIC DIPEPTIDASE"/>
    <property type="match status" value="1"/>
</dbReference>
<comment type="caution">
    <text evidence="1">The sequence shown here is derived from an EMBL/GenBank/DDBJ whole genome shotgun (WGS) entry which is preliminary data.</text>
</comment>
<proteinExistence type="predicted"/>